<accession>A0A851G9R2</accession>
<dbReference type="PRINTS" id="PR00035">
    <property type="entry name" value="HTHGNTR"/>
</dbReference>
<dbReference type="SUPFAM" id="SSF53822">
    <property type="entry name" value="Periplasmic binding protein-like I"/>
    <property type="match status" value="1"/>
</dbReference>
<gene>
    <name evidence="5" type="ORF">HW115_00920</name>
</gene>
<dbReference type="Gene3D" id="1.10.10.10">
    <property type="entry name" value="Winged helix-like DNA-binding domain superfamily/Winged helix DNA-binding domain"/>
    <property type="match status" value="1"/>
</dbReference>
<dbReference type="GO" id="GO:0003700">
    <property type="term" value="F:DNA-binding transcription factor activity"/>
    <property type="evidence" value="ECO:0007669"/>
    <property type="project" value="InterPro"/>
</dbReference>
<dbReference type="InterPro" id="IPR036388">
    <property type="entry name" value="WH-like_DNA-bd_sf"/>
</dbReference>
<dbReference type="Proteomes" id="UP000557872">
    <property type="component" value="Unassembled WGS sequence"/>
</dbReference>
<keyword evidence="2" id="KW-0238">DNA-binding</keyword>
<feature type="domain" description="Transcriptional regulator LacI/GalR-like sensor" evidence="4">
    <location>
        <begin position="202"/>
        <end position="351"/>
    </location>
</feature>
<reference evidence="5 6" key="1">
    <citation type="submission" date="2020-07" db="EMBL/GenBank/DDBJ databases">
        <title>Roseicoccus Jingziensis gen. nov., sp. nov., isolated from coastal seawater.</title>
        <authorList>
            <person name="Feng X."/>
        </authorList>
    </citation>
    <scope>NUCLEOTIDE SEQUENCE [LARGE SCALE GENOMIC DNA]</scope>
    <source>
        <strain evidence="5 6">N1E253</strain>
    </source>
</reference>
<evidence type="ECO:0000259" key="4">
    <source>
        <dbReference type="Pfam" id="PF13377"/>
    </source>
</evidence>
<dbReference type="EMBL" id="JACBAZ010000001">
    <property type="protein sequence ID" value="NWK54156.1"/>
    <property type="molecule type" value="Genomic_DNA"/>
</dbReference>
<evidence type="ECO:0000256" key="3">
    <source>
        <dbReference type="ARBA" id="ARBA00023163"/>
    </source>
</evidence>
<dbReference type="SUPFAM" id="SSF46785">
    <property type="entry name" value="Winged helix' DNA-binding domain"/>
    <property type="match status" value="1"/>
</dbReference>
<dbReference type="InterPro" id="IPR028082">
    <property type="entry name" value="Peripla_BP_I"/>
</dbReference>
<dbReference type="RefSeq" id="WP_178930699.1">
    <property type="nucleotide sequence ID" value="NZ_JACBAZ010000001.1"/>
</dbReference>
<evidence type="ECO:0000256" key="2">
    <source>
        <dbReference type="ARBA" id="ARBA00023125"/>
    </source>
</evidence>
<sequence length="356" mass="39434">MSAFEKQRVSDQVAEVLCSKIGKGVWPDYLPSERWLSDEFGVSRDQIHFAILKLRERGVIALENRKNRVLSSNEVKKGLDKVVVVTPHGLLDANHGFLYCIDHLRNALGGKGVPLYVETSSMLGKSVPDKRLKEVVSRHQNAVWLLHRASPEVQHWFQDKGLQVVVLGTAAEGVHSPFLDVDHTAAVRHALGVMRRAGHTLERVLFLRPSNQLVGVRSMELGYRAEMASLGLAPCAVSYRDYDRGLEQKLSSLFSNASLIDGVVVTSYRAAIFTCGWLAVEKGLIVGRDLSLLCLSDGPALALLHPSVAYYSMRSDRFSTKLVKVVTNILKGRLGEAVQVQLMPDYVKGDSICHIR</sequence>
<dbReference type="Gene3D" id="3.40.50.2300">
    <property type="match status" value="2"/>
</dbReference>
<evidence type="ECO:0000313" key="6">
    <source>
        <dbReference type="Proteomes" id="UP000557872"/>
    </source>
</evidence>
<evidence type="ECO:0000313" key="5">
    <source>
        <dbReference type="EMBL" id="NWK54156.1"/>
    </source>
</evidence>
<dbReference type="AlphaFoldDB" id="A0A851G9R2"/>
<dbReference type="InterPro" id="IPR000524">
    <property type="entry name" value="Tscrpt_reg_HTH_GntR"/>
</dbReference>
<dbReference type="InterPro" id="IPR046335">
    <property type="entry name" value="LacI/GalR-like_sensor"/>
</dbReference>
<dbReference type="Pfam" id="PF13377">
    <property type="entry name" value="Peripla_BP_3"/>
    <property type="match status" value="1"/>
</dbReference>
<evidence type="ECO:0000256" key="1">
    <source>
        <dbReference type="ARBA" id="ARBA00023015"/>
    </source>
</evidence>
<comment type="caution">
    <text evidence="5">The sequence shown here is derived from an EMBL/GenBank/DDBJ whole genome shotgun (WGS) entry which is preliminary data.</text>
</comment>
<name>A0A851G9R2_9BACT</name>
<dbReference type="InterPro" id="IPR036390">
    <property type="entry name" value="WH_DNA-bd_sf"/>
</dbReference>
<keyword evidence="1" id="KW-0805">Transcription regulation</keyword>
<keyword evidence="6" id="KW-1185">Reference proteome</keyword>
<dbReference type="GO" id="GO:0003677">
    <property type="term" value="F:DNA binding"/>
    <property type="evidence" value="ECO:0007669"/>
    <property type="project" value="UniProtKB-KW"/>
</dbReference>
<protein>
    <submittedName>
        <fullName evidence="5">Substrate-binding domain-containing protein</fullName>
    </submittedName>
</protein>
<keyword evidence="3" id="KW-0804">Transcription</keyword>
<proteinExistence type="predicted"/>
<organism evidence="5 6">
    <name type="scientific">Oceaniferula marina</name>
    <dbReference type="NCBI Taxonomy" id="2748318"/>
    <lineage>
        <taxon>Bacteria</taxon>
        <taxon>Pseudomonadati</taxon>
        <taxon>Verrucomicrobiota</taxon>
        <taxon>Verrucomicrobiia</taxon>
        <taxon>Verrucomicrobiales</taxon>
        <taxon>Verrucomicrobiaceae</taxon>
        <taxon>Oceaniferula</taxon>
    </lineage>
</organism>